<name>A0A0A1ZD63_PROMR</name>
<organism evidence="2 3">
    <name type="scientific">Prochlorococcus marinus str. GP2</name>
    <dbReference type="NCBI Taxonomy" id="59925"/>
    <lineage>
        <taxon>Bacteria</taxon>
        <taxon>Bacillati</taxon>
        <taxon>Cyanobacteriota</taxon>
        <taxon>Cyanophyceae</taxon>
        <taxon>Synechococcales</taxon>
        <taxon>Prochlorococcaceae</taxon>
        <taxon>Prochlorococcus</taxon>
    </lineage>
</organism>
<dbReference type="SUPFAM" id="SSF52540">
    <property type="entry name" value="P-loop containing nucleoside triphosphate hydrolases"/>
    <property type="match status" value="1"/>
</dbReference>
<evidence type="ECO:0000256" key="1">
    <source>
        <dbReference type="SAM" id="Phobius"/>
    </source>
</evidence>
<comment type="caution">
    <text evidence="2">The sequence shown here is derived from an EMBL/GenBank/DDBJ whole genome shotgun (WGS) entry which is preliminary data.</text>
</comment>
<dbReference type="EMBL" id="JNAH01000007">
    <property type="protein sequence ID" value="KGF86476.1"/>
    <property type="molecule type" value="Genomic_DNA"/>
</dbReference>
<dbReference type="OrthoDB" id="9800698at2"/>
<keyword evidence="1" id="KW-0472">Membrane</keyword>
<evidence type="ECO:0000313" key="2">
    <source>
        <dbReference type="EMBL" id="KGF86476.1"/>
    </source>
</evidence>
<dbReference type="PANTHER" id="PTHR36451">
    <property type="entry name" value="PAPS-DEPENDENT SULFOTRANSFERASE STF3"/>
    <property type="match status" value="1"/>
</dbReference>
<dbReference type="InterPro" id="IPR052736">
    <property type="entry name" value="Stf3_sulfotransferase"/>
</dbReference>
<dbReference type="Gene3D" id="3.40.50.300">
    <property type="entry name" value="P-loop containing nucleotide triphosphate hydrolases"/>
    <property type="match status" value="1"/>
</dbReference>
<proteinExistence type="predicted"/>
<dbReference type="InterPro" id="IPR027417">
    <property type="entry name" value="P-loop_NTPase"/>
</dbReference>
<gene>
    <name evidence="2" type="ORF">EU91_1238</name>
</gene>
<evidence type="ECO:0000313" key="3">
    <source>
        <dbReference type="Proteomes" id="UP000030598"/>
    </source>
</evidence>
<feature type="transmembrane region" description="Helical" evidence="1">
    <location>
        <begin position="12"/>
        <end position="31"/>
    </location>
</feature>
<dbReference type="Proteomes" id="UP000030598">
    <property type="component" value="Unassembled WGS sequence"/>
</dbReference>
<dbReference type="AlphaFoldDB" id="A0A0A1ZD63"/>
<keyword evidence="1" id="KW-0812">Transmembrane</keyword>
<accession>A0A0A1ZD63</accession>
<keyword evidence="1" id="KW-1133">Transmembrane helix</keyword>
<reference evidence="3" key="1">
    <citation type="journal article" date="2014" name="Sci. Data">
        <title>Genomes of diverse isolates of the marine cyanobacterium Prochlorococcus.</title>
        <authorList>
            <person name="Biller S."/>
            <person name="Berube P."/>
            <person name="Thompson J."/>
            <person name="Kelly L."/>
            <person name="Roggensack S."/>
            <person name="Awad L."/>
            <person name="Roache-Johnson K."/>
            <person name="Ding H."/>
            <person name="Giovannoni S.J."/>
            <person name="Moore L.R."/>
            <person name="Chisholm S.W."/>
        </authorList>
    </citation>
    <scope>NUCLEOTIDE SEQUENCE [LARGE SCALE GENOMIC DNA]</scope>
    <source>
        <strain evidence="3">GP2</strain>
    </source>
</reference>
<dbReference type="eggNOG" id="ENOG502Z83U">
    <property type="taxonomic scope" value="Bacteria"/>
</dbReference>
<sequence length="324" mass="38940">MIKSQKNLLKKFLNLNLYFSKIIFWINNLLLSRIERLFSFNKELKYSPIFIVGAPRSGSTLLMQLIIQSFDVGYFTNLHNLLFGFPALIDYFFNCRKYLKKSKNKFSSFHGTTKNLFGVSENFKWWYRFFKIYPTYTSLLDLDKRSMSNFRISITSMINVVKKPFLFKNLYSSFRLLPICDTLPESLFIFITRDELQNAHSLLKCRIDTFHNYDEWFSLEPRNINDLKKLKPHEQVIEQVREINKTIKMDFKNSKISKRKIFSVSYEDLCDRPFEVIEKLEAFFKENNCKIKKIKKFKKKFRTNKKILIDKDLFNKLVDYKKNS</sequence>
<evidence type="ECO:0008006" key="4">
    <source>
        <dbReference type="Google" id="ProtNLM"/>
    </source>
</evidence>
<dbReference type="STRING" id="59925.EU91_1238"/>
<dbReference type="Pfam" id="PF13469">
    <property type="entry name" value="Sulfotransfer_3"/>
    <property type="match status" value="1"/>
</dbReference>
<dbReference type="PANTHER" id="PTHR36451:SF1">
    <property type="entry name" value="OMEGA-HYDROXY-BETA-DIHYDROMENAQUINONE-9 SULFOTRANSFERASE STF3"/>
    <property type="match status" value="1"/>
</dbReference>
<protein>
    <recommendedName>
        <fullName evidence="4">Sulfotransferase</fullName>
    </recommendedName>
</protein>
<dbReference type="RefSeq" id="WP_032524712.1">
    <property type="nucleotide sequence ID" value="NZ_CP138934.1"/>
</dbReference>